<dbReference type="EMBL" id="MU004240">
    <property type="protein sequence ID" value="KAF2665438.1"/>
    <property type="molecule type" value="Genomic_DNA"/>
</dbReference>
<reference evidence="2" key="1">
    <citation type="journal article" date="2020" name="Stud. Mycol.">
        <title>101 Dothideomycetes genomes: a test case for predicting lifestyles and emergence of pathogens.</title>
        <authorList>
            <person name="Haridas S."/>
            <person name="Albert R."/>
            <person name="Binder M."/>
            <person name="Bloem J."/>
            <person name="Labutti K."/>
            <person name="Salamov A."/>
            <person name="Andreopoulos B."/>
            <person name="Baker S."/>
            <person name="Barry K."/>
            <person name="Bills G."/>
            <person name="Bluhm B."/>
            <person name="Cannon C."/>
            <person name="Castanera R."/>
            <person name="Culley D."/>
            <person name="Daum C."/>
            <person name="Ezra D."/>
            <person name="Gonzalez J."/>
            <person name="Henrissat B."/>
            <person name="Kuo A."/>
            <person name="Liang C."/>
            <person name="Lipzen A."/>
            <person name="Lutzoni F."/>
            <person name="Magnuson J."/>
            <person name="Mondo S."/>
            <person name="Nolan M."/>
            <person name="Ohm R."/>
            <person name="Pangilinan J."/>
            <person name="Park H.-J."/>
            <person name="Ramirez L."/>
            <person name="Alfaro M."/>
            <person name="Sun H."/>
            <person name="Tritt A."/>
            <person name="Yoshinaga Y."/>
            <person name="Zwiers L.-H."/>
            <person name="Turgeon B."/>
            <person name="Goodwin S."/>
            <person name="Spatafora J."/>
            <person name="Crous P."/>
            <person name="Grigoriev I."/>
        </authorList>
    </citation>
    <scope>NUCLEOTIDE SEQUENCE</scope>
    <source>
        <strain evidence="2">CBS 115976</strain>
    </source>
</reference>
<organism evidence="2 3">
    <name type="scientific">Microthyrium microscopicum</name>
    <dbReference type="NCBI Taxonomy" id="703497"/>
    <lineage>
        <taxon>Eukaryota</taxon>
        <taxon>Fungi</taxon>
        <taxon>Dikarya</taxon>
        <taxon>Ascomycota</taxon>
        <taxon>Pezizomycotina</taxon>
        <taxon>Dothideomycetes</taxon>
        <taxon>Dothideomycetes incertae sedis</taxon>
        <taxon>Microthyriales</taxon>
        <taxon>Microthyriaceae</taxon>
        <taxon>Microthyrium</taxon>
    </lineage>
</organism>
<proteinExistence type="predicted"/>
<evidence type="ECO:0000313" key="3">
    <source>
        <dbReference type="Proteomes" id="UP000799302"/>
    </source>
</evidence>
<accession>A0A6A6U2T2</accession>
<feature type="compositionally biased region" description="Polar residues" evidence="1">
    <location>
        <begin position="1"/>
        <end position="12"/>
    </location>
</feature>
<keyword evidence="3" id="KW-1185">Reference proteome</keyword>
<protein>
    <submittedName>
        <fullName evidence="2">Uncharacterized protein</fullName>
    </submittedName>
</protein>
<dbReference type="AlphaFoldDB" id="A0A6A6U2T2"/>
<feature type="region of interest" description="Disordered" evidence="1">
    <location>
        <begin position="1"/>
        <end position="44"/>
    </location>
</feature>
<sequence length="232" mass="26748">MDCQPNAKNNNPAAMDPIPHGDANKNNEDLPPDPPPDSDETNSIARRLVRLKNPVDGTVEYLTSKPALQRFKEGWRRDSCAADEIEAAIENYSSNMDFFYRPEVEEEEGDYYNGYKNVLQWFGEGRKYTKEDVRNELRRAVPTPRTPNPIEFVKSKGETDMVIDEVFNWELPLEDPIWAELEARDEKAGKVPWTMKEKMYLLCPTGFCRRGNSKAIKDMAQYPVISRTEDIH</sequence>
<evidence type="ECO:0000256" key="1">
    <source>
        <dbReference type="SAM" id="MobiDB-lite"/>
    </source>
</evidence>
<evidence type="ECO:0000313" key="2">
    <source>
        <dbReference type="EMBL" id="KAF2665438.1"/>
    </source>
</evidence>
<gene>
    <name evidence="2" type="ORF">BT63DRAFT_442836</name>
</gene>
<dbReference type="Proteomes" id="UP000799302">
    <property type="component" value="Unassembled WGS sequence"/>
</dbReference>
<name>A0A6A6U2T2_9PEZI</name>